<evidence type="ECO:0000313" key="3">
    <source>
        <dbReference type="EMBL" id="KAK7537131.1"/>
    </source>
</evidence>
<organism evidence="3 4">
    <name type="scientific">Phyllosticta citribraziliensis</name>
    <dbReference type="NCBI Taxonomy" id="989973"/>
    <lineage>
        <taxon>Eukaryota</taxon>
        <taxon>Fungi</taxon>
        <taxon>Dikarya</taxon>
        <taxon>Ascomycota</taxon>
        <taxon>Pezizomycotina</taxon>
        <taxon>Dothideomycetes</taxon>
        <taxon>Dothideomycetes incertae sedis</taxon>
        <taxon>Botryosphaeriales</taxon>
        <taxon>Phyllostictaceae</taxon>
        <taxon>Phyllosticta</taxon>
    </lineage>
</organism>
<evidence type="ECO:0000259" key="2">
    <source>
        <dbReference type="PROSITE" id="PS50097"/>
    </source>
</evidence>
<dbReference type="PANTHER" id="PTHR47843:SF5">
    <property type="entry name" value="BTB_POZ DOMAIN PROTEIN"/>
    <property type="match status" value="1"/>
</dbReference>
<dbReference type="PROSITE" id="PS50097">
    <property type="entry name" value="BTB"/>
    <property type="match status" value="1"/>
</dbReference>
<reference evidence="3 4" key="1">
    <citation type="submission" date="2024-04" db="EMBL/GenBank/DDBJ databases">
        <title>Phyllosticta paracitricarpa is synonymous to the EU quarantine fungus P. citricarpa based on phylogenomic analyses.</title>
        <authorList>
            <consortium name="Lawrence Berkeley National Laboratory"/>
            <person name="Van ingen-buijs V.A."/>
            <person name="Van westerhoven A.C."/>
            <person name="Haridas S."/>
            <person name="Skiadas P."/>
            <person name="Martin F."/>
            <person name="Groenewald J.Z."/>
            <person name="Crous P.W."/>
            <person name="Seidl M.F."/>
        </authorList>
    </citation>
    <scope>NUCLEOTIDE SEQUENCE [LARGE SCALE GENOMIC DNA]</scope>
    <source>
        <strain evidence="3 4">CPC 17464</strain>
    </source>
</reference>
<dbReference type="SUPFAM" id="SSF54695">
    <property type="entry name" value="POZ domain"/>
    <property type="match status" value="1"/>
</dbReference>
<dbReference type="PANTHER" id="PTHR47843">
    <property type="entry name" value="BTB DOMAIN-CONTAINING PROTEIN-RELATED"/>
    <property type="match status" value="1"/>
</dbReference>
<evidence type="ECO:0000313" key="4">
    <source>
        <dbReference type="Proteomes" id="UP001360953"/>
    </source>
</evidence>
<feature type="region of interest" description="Disordered" evidence="1">
    <location>
        <begin position="1"/>
        <end position="37"/>
    </location>
</feature>
<sequence>MAEEVPAGPTGPLMIQPAGGMNPNPATESSERRPTPSEVLAEIVSRRGYHGKPDLKVTTNDGQEYNVHKDVLRPRSSFFRAAMDGPFKEGVTGILPLHNDPPGAVAALLQFVYTGDYELFYPEHYSWDGFFHLDVYVIGDLYNIESLIRRGTYWFKEACRERESDSTLSLLLEVVPYIYAFIPEGAADRGIHNYVLELAKDNLDHLIKDLDFLELLKEEDTFRISLASHKQRASARLHDHVLELQGEIAKTDTLRYGCPNCRHWMTSNELRGLKNIYCPACKKIFVANACIIGTT</sequence>
<dbReference type="Proteomes" id="UP001360953">
    <property type="component" value="Unassembled WGS sequence"/>
</dbReference>
<comment type="caution">
    <text evidence="3">The sequence shown here is derived from an EMBL/GenBank/DDBJ whole genome shotgun (WGS) entry which is preliminary data.</text>
</comment>
<dbReference type="Gene3D" id="3.30.710.10">
    <property type="entry name" value="Potassium Channel Kv1.1, Chain A"/>
    <property type="match status" value="1"/>
</dbReference>
<protein>
    <recommendedName>
        <fullName evidence="2">BTB domain-containing protein</fullName>
    </recommendedName>
</protein>
<dbReference type="InterPro" id="IPR000210">
    <property type="entry name" value="BTB/POZ_dom"/>
</dbReference>
<gene>
    <name evidence="3" type="ORF">J3D65DRAFT_667816</name>
</gene>
<keyword evidence="4" id="KW-1185">Reference proteome</keyword>
<evidence type="ECO:0000256" key="1">
    <source>
        <dbReference type="SAM" id="MobiDB-lite"/>
    </source>
</evidence>
<proteinExistence type="predicted"/>
<dbReference type="CDD" id="cd18186">
    <property type="entry name" value="BTB_POZ_ZBTB_KLHL-like"/>
    <property type="match status" value="1"/>
</dbReference>
<dbReference type="InterPro" id="IPR011333">
    <property type="entry name" value="SKP1/BTB/POZ_sf"/>
</dbReference>
<dbReference type="Pfam" id="PF00651">
    <property type="entry name" value="BTB"/>
    <property type="match status" value="1"/>
</dbReference>
<accession>A0ABR1LPM8</accession>
<dbReference type="RefSeq" id="XP_066655282.1">
    <property type="nucleotide sequence ID" value="XM_066803054.1"/>
</dbReference>
<feature type="domain" description="BTB" evidence="2">
    <location>
        <begin position="53"/>
        <end position="121"/>
    </location>
</feature>
<dbReference type="GeneID" id="92035960"/>
<dbReference type="EMBL" id="JBBPEH010000006">
    <property type="protein sequence ID" value="KAK7537131.1"/>
    <property type="molecule type" value="Genomic_DNA"/>
</dbReference>
<name>A0ABR1LPM8_9PEZI</name>